<dbReference type="Gene3D" id="3.30.230.10">
    <property type="match status" value="1"/>
</dbReference>
<comment type="caution">
    <text evidence="8">The sequence shown here is derived from an EMBL/GenBank/DDBJ whole genome shotgun (WGS) entry which is preliminary data.</text>
</comment>
<sequence>MTSIQVRVTTGSRLHLGLLDTVEPFGGVGLMIDQPVTEVTAVRTSQYQRPNVASHRINAIAENFRTVAGQTELPPCQIHVHHQPKPHCGLGSGTQLSLAVAEAMCRLFDVDLSAEQIALTVARRGKRSAVGIHGYFNGGLVLEGTSNRVNNASINPIIDRTAIPASWCVGLFQESSSPCFVSGQLEQTHFDKLKPASKASQAKLRETATKQLFPAARASDFGRFAEAVEAYNHASGMLFSSVQGGAYNGPSITRLVDKLKQNGATGVGQSSWGPTVFAWFPSRQEATRFVDQTVDQTKIEVRYAAAKIEPRQIQVDR</sequence>
<dbReference type="InterPro" id="IPR014721">
    <property type="entry name" value="Ribsml_uS5_D2-typ_fold_subgr"/>
</dbReference>
<dbReference type="OrthoDB" id="1492801at2"/>
<dbReference type="Gene3D" id="3.30.70.890">
    <property type="entry name" value="GHMP kinase, C-terminal domain"/>
    <property type="match status" value="1"/>
</dbReference>
<dbReference type="AlphaFoldDB" id="A0A5C6DPV1"/>
<evidence type="ECO:0000256" key="2">
    <source>
        <dbReference type="ARBA" id="ARBA00022679"/>
    </source>
</evidence>
<keyword evidence="2" id="KW-0808">Transferase</keyword>
<dbReference type="InterPro" id="IPR036554">
    <property type="entry name" value="GHMP_kinase_C_sf"/>
</dbReference>
<dbReference type="InterPro" id="IPR004422">
    <property type="entry name" value="RFAP_synthase"/>
</dbReference>
<proteinExistence type="predicted"/>
<keyword evidence="5" id="KW-0067">ATP-binding</keyword>
<gene>
    <name evidence="8" type="ORF">Q31b_44700</name>
</gene>
<dbReference type="GO" id="GO:0016301">
    <property type="term" value="F:kinase activity"/>
    <property type="evidence" value="ECO:0007669"/>
    <property type="project" value="UniProtKB-KW"/>
</dbReference>
<keyword evidence="4 8" id="KW-0418">Kinase</keyword>
<name>A0A5C6DPV1_9BACT</name>
<evidence type="ECO:0000256" key="4">
    <source>
        <dbReference type="ARBA" id="ARBA00022777"/>
    </source>
</evidence>
<organism evidence="8 9">
    <name type="scientific">Novipirellula aureliae</name>
    <dbReference type="NCBI Taxonomy" id="2527966"/>
    <lineage>
        <taxon>Bacteria</taxon>
        <taxon>Pseudomonadati</taxon>
        <taxon>Planctomycetota</taxon>
        <taxon>Planctomycetia</taxon>
        <taxon>Pirellulales</taxon>
        <taxon>Pirellulaceae</taxon>
        <taxon>Novipirellula</taxon>
    </lineage>
</organism>
<dbReference type="PANTHER" id="PTHR20861">
    <property type="entry name" value="HOMOSERINE/4-DIPHOSPHOCYTIDYL-2-C-METHYL-D-ERYTHRITOL KINASE"/>
    <property type="match status" value="1"/>
</dbReference>
<feature type="domain" description="GHMP kinase C-terminal" evidence="7">
    <location>
        <begin position="213"/>
        <end position="291"/>
    </location>
</feature>
<keyword evidence="1" id="KW-0028">Amino-acid biosynthesis</keyword>
<evidence type="ECO:0000313" key="9">
    <source>
        <dbReference type="Proteomes" id="UP000315471"/>
    </source>
</evidence>
<dbReference type="InterPro" id="IPR006204">
    <property type="entry name" value="GHMP_kinase_N_dom"/>
</dbReference>
<evidence type="ECO:0000256" key="1">
    <source>
        <dbReference type="ARBA" id="ARBA00022605"/>
    </source>
</evidence>
<evidence type="ECO:0000256" key="5">
    <source>
        <dbReference type="ARBA" id="ARBA00022840"/>
    </source>
</evidence>
<evidence type="ECO:0000256" key="3">
    <source>
        <dbReference type="ARBA" id="ARBA00022741"/>
    </source>
</evidence>
<dbReference type="Proteomes" id="UP000315471">
    <property type="component" value="Unassembled WGS sequence"/>
</dbReference>
<dbReference type="PIRSF" id="PIRSF004884">
    <property type="entry name" value="Sugar_kin_arch"/>
    <property type="match status" value="1"/>
</dbReference>
<dbReference type="Pfam" id="PF00288">
    <property type="entry name" value="GHMP_kinases_N"/>
    <property type="match status" value="1"/>
</dbReference>
<feature type="domain" description="GHMP kinase N-terminal" evidence="6">
    <location>
        <begin position="59"/>
        <end position="129"/>
    </location>
</feature>
<dbReference type="EMBL" id="SJPY01000007">
    <property type="protein sequence ID" value="TWU37681.1"/>
    <property type="molecule type" value="Genomic_DNA"/>
</dbReference>
<evidence type="ECO:0000313" key="8">
    <source>
        <dbReference type="EMBL" id="TWU37681.1"/>
    </source>
</evidence>
<dbReference type="InterPro" id="IPR020568">
    <property type="entry name" value="Ribosomal_Su5_D2-typ_SF"/>
</dbReference>
<evidence type="ECO:0000259" key="7">
    <source>
        <dbReference type="Pfam" id="PF08544"/>
    </source>
</evidence>
<dbReference type="InterPro" id="IPR013750">
    <property type="entry name" value="GHMP_kinase_C_dom"/>
</dbReference>
<reference evidence="8 9" key="1">
    <citation type="submission" date="2019-02" db="EMBL/GenBank/DDBJ databases">
        <title>Deep-cultivation of Planctomycetes and their phenomic and genomic characterization uncovers novel biology.</title>
        <authorList>
            <person name="Wiegand S."/>
            <person name="Jogler M."/>
            <person name="Boedeker C."/>
            <person name="Pinto D."/>
            <person name="Vollmers J."/>
            <person name="Rivas-Marin E."/>
            <person name="Kohn T."/>
            <person name="Peeters S.H."/>
            <person name="Heuer A."/>
            <person name="Rast P."/>
            <person name="Oberbeckmann S."/>
            <person name="Bunk B."/>
            <person name="Jeske O."/>
            <person name="Meyerdierks A."/>
            <person name="Storesund J.E."/>
            <person name="Kallscheuer N."/>
            <person name="Luecker S."/>
            <person name="Lage O.M."/>
            <person name="Pohl T."/>
            <person name="Merkel B.J."/>
            <person name="Hornburger P."/>
            <person name="Mueller R.-W."/>
            <person name="Bruemmer F."/>
            <person name="Labrenz M."/>
            <person name="Spormann A.M."/>
            <person name="Op Den Camp H."/>
            <person name="Overmann J."/>
            <person name="Amann R."/>
            <person name="Jetten M.S.M."/>
            <person name="Mascher T."/>
            <person name="Medema M.H."/>
            <person name="Devos D.P."/>
            <person name="Kaster A.-K."/>
            <person name="Ovreas L."/>
            <person name="Rohde M."/>
            <person name="Galperin M.Y."/>
            <person name="Jogler C."/>
        </authorList>
    </citation>
    <scope>NUCLEOTIDE SEQUENCE [LARGE SCALE GENOMIC DNA]</scope>
    <source>
        <strain evidence="8 9">Q31b</strain>
    </source>
</reference>
<dbReference type="SUPFAM" id="SSF54211">
    <property type="entry name" value="Ribosomal protein S5 domain 2-like"/>
    <property type="match status" value="1"/>
</dbReference>
<dbReference type="RefSeq" id="WP_146601638.1">
    <property type="nucleotide sequence ID" value="NZ_SJPY01000007.1"/>
</dbReference>
<evidence type="ECO:0000259" key="6">
    <source>
        <dbReference type="Pfam" id="PF00288"/>
    </source>
</evidence>
<keyword evidence="3" id="KW-0547">Nucleotide-binding</keyword>
<dbReference type="GO" id="GO:0005524">
    <property type="term" value="F:ATP binding"/>
    <property type="evidence" value="ECO:0007669"/>
    <property type="project" value="UniProtKB-KW"/>
</dbReference>
<keyword evidence="9" id="KW-1185">Reference proteome</keyword>
<accession>A0A5C6DPV1</accession>
<dbReference type="PANTHER" id="PTHR20861:SF1">
    <property type="entry name" value="HOMOSERINE KINASE"/>
    <property type="match status" value="1"/>
</dbReference>
<dbReference type="Pfam" id="PF08544">
    <property type="entry name" value="GHMP_kinases_C"/>
    <property type="match status" value="1"/>
</dbReference>
<dbReference type="GO" id="GO:0008652">
    <property type="term" value="P:amino acid biosynthetic process"/>
    <property type="evidence" value="ECO:0007669"/>
    <property type="project" value="UniProtKB-KW"/>
</dbReference>
<protein>
    <submittedName>
        <fullName evidence="8">Homoserine kinase</fullName>
    </submittedName>
</protein>